<keyword evidence="8" id="KW-0067">ATP-binding</keyword>
<comment type="similarity">
    <text evidence="3">Belongs to the dihydroxyacetone kinase (DAK) family.</text>
</comment>
<sequence length="596" mass="63275">MTDRHVFNDHTTLVLKSLKGLVAGHPYLSLIPSLKVVYRADHDPSKVSLICGGGSGHEPGTVGFVGKALLNASVAGDVFASPSAKQVFGAINKVPSDVGTILIITNYTGDNLHFGLARLMAQSAGIENVELVVVGDDVSVPRSRGNMVGRRCLAGITLGELCKILGAGSEANMGFQELVDLGRSTSSNTGSICAALDHCHVPGRSGDWQIPAGRVEIGLGLHNETGVFNIPHPSGEDLIAQMLDLILNQEDPERAFVKFKKDDQIVLLLNNQGGLSALEMGAIMDETLTQLEARSIIPVRTFNGPFMGSMNMPGFSISLTNLSNISEETKVPVERLLELVDAPHNSPAWPATSTIYPVPESLRRARQDQFTEVEKEEHVAPKRGPKILIDPKKIEESMRIASEDVIALEPKLTEWDTIVGDGDCGETCANGAKAVLGALKTGLGSDGDLVHLFRELTEVIDDSCGGTLGAIFSIFLAGFTTSLMGSATSQPTVDPSFFGKTALDALETLKQRTAARTGHRTVMDALIPFSETLAKTGDFKAAVQACRAGGEATATMQAKLGRATYVGERTDRQMPPDPGAMAFVAVVEGILKALGQ</sequence>
<evidence type="ECO:0000313" key="15">
    <source>
        <dbReference type="EMBL" id="KAK1923124.1"/>
    </source>
</evidence>
<protein>
    <submittedName>
        <fullName evidence="15">Dak1 domain-containing protein</fullName>
    </submittedName>
</protein>
<dbReference type="GO" id="GO:0005524">
    <property type="term" value="F:ATP binding"/>
    <property type="evidence" value="ECO:0007669"/>
    <property type="project" value="UniProtKB-KW"/>
</dbReference>
<evidence type="ECO:0000259" key="14">
    <source>
        <dbReference type="PROSITE" id="PS51481"/>
    </source>
</evidence>
<keyword evidence="7" id="KW-0319">Glycerol metabolism</keyword>
<feature type="non-terminal residue" evidence="15">
    <location>
        <position position="596"/>
    </location>
</feature>
<feature type="binding site" evidence="12">
    <location>
        <position position="110"/>
    </location>
    <ligand>
        <name>substrate</name>
    </ligand>
</feature>
<evidence type="ECO:0000313" key="16">
    <source>
        <dbReference type="Proteomes" id="UP001182556"/>
    </source>
</evidence>
<feature type="active site" description="Tele-hemiaminal-histidine intermediate" evidence="11">
    <location>
        <position position="222"/>
    </location>
</feature>
<dbReference type="InterPro" id="IPR050861">
    <property type="entry name" value="Dihydroxyacetone_Kinase"/>
</dbReference>
<dbReference type="PANTHER" id="PTHR28629">
    <property type="entry name" value="TRIOKINASE/FMN CYCLASE"/>
    <property type="match status" value="1"/>
</dbReference>
<dbReference type="GO" id="GO:0019563">
    <property type="term" value="P:glycerol catabolic process"/>
    <property type="evidence" value="ECO:0007669"/>
    <property type="project" value="TreeGrafter"/>
</dbReference>
<evidence type="ECO:0000259" key="13">
    <source>
        <dbReference type="PROSITE" id="PS51480"/>
    </source>
</evidence>
<evidence type="ECO:0000256" key="7">
    <source>
        <dbReference type="ARBA" id="ARBA00022798"/>
    </source>
</evidence>
<evidence type="ECO:0000256" key="8">
    <source>
        <dbReference type="ARBA" id="ARBA00022840"/>
    </source>
</evidence>
<name>A0AAD9CYI9_PAPLA</name>
<gene>
    <name evidence="15" type="ORF">DB88DRAFT_530142</name>
</gene>
<evidence type="ECO:0000256" key="11">
    <source>
        <dbReference type="PIRSR" id="PIRSR612734-1"/>
    </source>
</evidence>
<dbReference type="Pfam" id="PF02734">
    <property type="entry name" value="Dak2"/>
    <property type="match status" value="1"/>
</dbReference>
<keyword evidence="5" id="KW-0547">Nucleotide-binding</keyword>
<dbReference type="InterPro" id="IPR036117">
    <property type="entry name" value="DhaL_dom_sf"/>
</dbReference>
<keyword evidence="4" id="KW-0808">Transferase</keyword>
<dbReference type="InterPro" id="IPR004007">
    <property type="entry name" value="DhaL_dom"/>
</dbReference>
<dbReference type="InterPro" id="IPR012734">
    <property type="entry name" value="DhaK_ATP"/>
</dbReference>
<evidence type="ECO:0000256" key="5">
    <source>
        <dbReference type="ARBA" id="ARBA00022741"/>
    </source>
</evidence>
<dbReference type="PROSITE" id="PS51480">
    <property type="entry name" value="DHAL"/>
    <property type="match status" value="1"/>
</dbReference>
<dbReference type="Gene3D" id="3.30.1180.20">
    <property type="entry name" value="Dihydroxyacetone kinase, domain 2"/>
    <property type="match status" value="1"/>
</dbReference>
<evidence type="ECO:0000256" key="12">
    <source>
        <dbReference type="PIRSR" id="PIRSR612734-2"/>
    </source>
</evidence>
<dbReference type="Gene3D" id="3.40.50.10440">
    <property type="entry name" value="Dihydroxyacetone kinase, domain 1"/>
    <property type="match status" value="1"/>
</dbReference>
<organism evidence="15 16">
    <name type="scientific">Papiliotrema laurentii</name>
    <name type="common">Cryptococcus laurentii</name>
    <dbReference type="NCBI Taxonomy" id="5418"/>
    <lineage>
        <taxon>Eukaryota</taxon>
        <taxon>Fungi</taxon>
        <taxon>Dikarya</taxon>
        <taxon>Basidiomycota</taxon>
        <taxon>Agaricomycotina</taxon>
        <taxon>Tremellomycetes</taxon>
        <taxon>Tremellales</taxon>
        <taxon>Rhynchogastremaceae</taxon>
        <taxon>Papiliotrema</taxon>
    </lineage>
</organism>
<dbReference type="NCBIfam" id="TIGR02361">
    <property type="entry name" value="dak_ATP"/>
    <property type="match status" value="1"/>
</dbReference>
<evidence type="ECO:0000256" key="9">
    <source>
        <dbReference type="ARBA" id="ARBA00047974"/>
    </source>
</evidence>
<proteinExistence type="inferred from homology"/>
<dbReference type="SUPFAM" id="SSF82549">
    <property type="entry name" value="DAK1/DegV-like"/>
    <property type="match status" value="1"/>
</dbReference>
<dbReference type="InterPro" id="IPR004006">
    <property type="entry name" value="DhaK_dom"/>
</dbReference>
<reference evidence="15" key="1">
    <citation type="submission" date="2023-02" db="EMBL/GenBank/DDBJ databases">
        <title>Identification and recombinant expression of a fungal hydrolase from Papiliotrema laurentii that hydrolyzes apple cutin and clears colloidal polyester polyurethane.</title>
        <authorList>
            <consortium name="DOE Joint Genome Institute"/>
            <person name="Roman V.A."/>
            <person name="Bojanowski C."/>
            <person name="Crable B.R."/>
            <person name="Wagner D.N."/>
            <person name="Hung C.S."/>
            <person name="Nadeau L.J."/>
            <person name="Schratz L."/>
            <person name="Haridas S."/>
            <person name="Pangilinan J."/>
            <person name="Lipzen A."/>
            <person name="Na H."/>
            <person name="Yan M."/>
            <person name="Ng V."/>
            <person name="Grigoriev I.V."/>
            <person name="Spatafora J.W."/>
            <person name="Barlow D."/>
            <person name="Biffinger J."/>
            <person name="Kelley-Loughnane N."/>
            <person name="Varaljay V.A."/>
            <person name="Crookes-Goodson W.J."/>
        </authorList>
    </citation>
    <scope>NUCLEOTIDE SEQUENCE</scope>
    <source>
        <strain evidence="15">5307AH</strain>
    </source>
</reference>
<keyword evidence="16" id="KW-1185">Reference proteome</keyword>
<dbReference type="GO" id="GO:0005829">
    <property type="term" value="C:cytosol"/>
    <property type="evidence" value="ECO:0007669"/>
    <property type="project" value="TreeGrafter"/>
</dbReference>
<dbReference type="FunFam" id="3.40.50.10440:FF:000001">
    <property type="entry name" value="Dihydroxyacetone kinase, DhaK subunit"/>
    <property type="match status" value="1"/>
</dbReference>
<dbReference type="SUPFAM" id="SSF101473">
    <property type="entry name" value="DhaL-like"/>
    <property type="match status" value="1"/>
</dbReference>
<evidence type="ECO:0000256" key="6">
    <source>
        <dbReference type="ARBA" id="ARBA00022777"/>
    </source>
</evidence>
<comment type="caution">
    <text evidence="15">The sequence shown here is derived from an EMBL/GenBank/DDBJ whole genome shotgun (WGS) entry which is preliminary data.</text>
</comment>
<dbReference type="GO" id="GO:0004371">
    <property type="term" value="F:glycerone kinase activity"/>
    <property type="evidence" value="ECO:0007669"/>
    <property type="project" value="UniProtKB-EC"/>
</dbReference>
<comment type="catalytic activity">
    <reaction evidence="10">
        <text>dihydroxyacetone + ATP = dihydroxyacetone phosphate + ADP + H(+)</text>
        <dbReference type="Rhea" id="RHEA:15773"/>
        <dbReference type="ChEBI" id="CHEBI:15378"/>
        <dbReference type="ChEBI" id="CHEBI:16016"/>
        <dbReference type="ChEBI" id="CHEBI:30616"/>
        <dbReference type="ChEBI" id="CHEBI:57642"/>
        <dbReference type="ChEBI" id="CHEBI:456216"/>
        <dbReference type="EC" id="2.7.1.29"/>
    </reaction>
</comment>
<dbReference type="PANTHER" id="PTHR28629:SF4">
    <property type="entry name" value="TRIOKINASE_FMN CYCLASE"/>
    <property type="match status" value="1"/>
</dbReference>
<dbReference type="FunFam" id="3.30.1180.20:FF:000001">
    <property type="entry name" value="Dihydroxyacetone kinase 1"/>
    <property type="match status" value="1"/>
</dbReference>
<dbReference type="GO" id="GO:0050354">
    <property type="term" value="F:triokinase activity"/>
    <property type="evidence" value="ECO:0007669"/>
    <property type="project" value="UniProtKB-EC"/>
</dbReference>
<evidence type="ECO:0000256" key="10">
    <source>
        <dbReference type="ARBA" id="ARBA00048898"/>
    </source>
</evidence>
<keyword evidence="6" id="KW-0418">Kinase</keyword>
<evidence type="ECO:0000256" key="1">
    <source>
        <dbReference type="ARBA" id="ARBA00003264"/>
    </source>
</evidence>
<comment type="catalytic activity">
    <reaction evidence="9">
        <text>D-glyceraldehyde + ATP = D-glyceraldehyde 3-phosphate + ADP + H(+)</text>
        <dbReference type="Rhea" id="RHEA:13941"/>
        <dbReference type="ChEBI" id="CHEBI:15378"/>
        <dbReference type="ChEBI" id="CHEBI:17378"/>
        <dbReference type="ChEBI" id="CHEBI:30616"/>
        <dbReference type="ChEBI" id="CHEBI:59776"/>
        <dbReference type="ChEBI" id="CHEBI:456216"/>
        <dbReference type="EC" id="2.7.1.28"/>
    </reaction>
</comment>
<accession>A0AAD9CYI9</accession>
<comment type="function">
    <text evidence="1">Catalyzes both the phosphorylation of dihydroxyacetone and of glyceraldehyde.</text>
</comment>
<feature type="domain" description="DhaL" evidence="13">
    <location>
        <begin position="392"/>
        <end position="592"/>
    </location>
</feature>
<dbReference type="Gene3D" id="1.25.40.340">
    <property type="match status" value="1"/>
</dbReference>
<evidence type="ECO:0000256" key="3">
    <source>
        <dbReference type="ARBA" id="ARBA00008757"/>
    </source>
</evidence>
<feature type="binding site" evidence="12">
    <location>
        <begin position="54"/>
        <end position="57"/>
    </location>
    <ligand>
        <name>substrate</name>
    </ligand>
</feature>
<dbReference type="Proteomes" id="UP001182556">
    <property type="component" value="Unassembled WGS sequence"/>
</dbReference>
<dbReference type="EMBL" id="JAODAN010000007">
    <property type="protein sequence ID" value="KAK1923124.1"/>
    <property type="molecule type" value="Genomic_DNA"/>
</dbReference>
<evidence type="ECO:0000256" key="2">
    <source>
        <dbReference type="ARBA" id="ARBA00004778"/>
    </source>
</evidence>
<evidence type="ECO:0000256" key="4">
    <source>
        <dbReference type="ARBA" id="ARBA00022679"/>
    </source>
</evidence>
<dbReference type="Pfam" id="PF02733">
    <property type="entry name" value="Dak1"/>
    <property type="match status" value="1"/>
</dbReference>
<dbReference type="FunFam" id="1.25.40.340:FF:000001">
    <property type="entry name" value="Dihydroxyacetone kinase 1"/>
    <property type="match status" value="1"/>
</dbReference>
<comment type="pathway">
    <text evidence="2">Polyol metabolism; glycerol fermentation; glycerone phosphate from glycerol (oxidative route): step 2/2.</text>
</comment>
<dbReference type="SMART" id="SM01120">
    <property type="entry name" value="Dak2"/>
    <property type="match status" value="1"/>
</dbReference>
<feature type="domain" description="DhaK" evidence="14">
    <location>
        <begin position="9"/>
        <end position="349"/>
    </location>
</feature>
<dbReference type="AlphaFoldDB" id="A0AAD9CYI9"/>
<dbReference type="PROSITE" id="PS51481">
    <property type="entry name" value="DHAK"/>
    <property type="match status" value="1"/>
</dbReference>